<feature type="compositionally biased region" description="Polar residues" evidence="2">
    <location>
        <begin position="347"/>
        <end position="357"/>
    </location>
</feature>
<dbReference type="PROSITE" id="PS50238">
    <property type="entry name" value="RHOGAP"/>
    <property type="match status" value="1"/>
</dbReference>
<feature type="compositionally biased region" description="Basic and acidic residues" evidence="2">
    <location>
        <begin position="402"/>
        <end position="411"/>
    </location>
</feature>
<dbReference type="CDD" id="cd00159">
    <property type="entry name" value="RhoGAP"/>
    <property type="match status" value="1"/>
</dbReference>
<dbReference type="PANTHER" id="PTHR23177">
    <property type="entry name" value="MKIAA1688 PROTEIN"/>
    <property type="match status" value="1"/>
</dbReference>
<dbReference type="InterPro" id="IPR008936">
    <property type="entry name" value="Rho_GTPase_activation_prot"/>
</dbReference>
<accession>A0A7J6GCB4</accession>
<reference evidence="5 6" key="1">
    <citation type="journal article" date="2020" name="bioRxiv">
        <title>Sequence and annotation of 42 cannabis genomes reveals extensive copy number variation in cannabinoid synthesis and pathogen resistance genes.</title>
        <authorList>
            <person name="Mckernan K.J."/>
            <person name="Helbert Y."/>
            <person name="Kane L.T."/>
            <person name="Ebling H."/>
            <person name="Zhang L."/>
            <person name="Liu B."/>
            <person name="Eaton Z."/>
            <person name="Mclaughlin S."/>
            <person name="Kingan S."/>
            <person name="Baybayan P."/>
            <person name="Concepcion G."/>
            <person name="Jordan M."/>
            <person name="Riva A."/>
            <person name="Barbazuk W."/>
            <person name="Harkins T."/>
        </authorList>
    </citation>
    <scope>NUCLEOTIDE SEQUENCE [LARGE SCALE GENOMIC DNA]</scope>
    <source>
        <strain evidence="6">cv. Jamaican Lion 4</strain>
        <tissue evidence="5">Leaf</tissue>
    </source>
</reference>
<feature type="compositionally biased region" description="Low complexity" evidence="2">
    <location>
        <begin position="1"/>
        <end position="16"/>
    </location>
</feature>
<dbReference type="Gene3D" id="3.90.810.10">
    <property type="entry name" value="CRIB domain"/>
    <property type="match status" value="1"/>
</dbReference>
<sequence>MTEVLHSSPSHFPSSSIEERERERERNSSGVTDCDPNGEEVNDTAGNGDGEGEGGGQHLTLLALLVALIRKSLFGFKFGDKKGEQQQQQICSMEIGLPTNVRHVAHVTFDRFNGFLGLPVEFQPLVPSRAPSASITVFGVSTESMQLSYDSRGNSVPTILLLIQRRLYAQGGLTTEGIFRISGGNIEEEIVRDQLNRGVVPEDIDVHSLAGLIKAWFRELPTGILDSLSPEKVIQCETEDDCAEVVKLLPPIEAALLDWAINLMADVVQFEDVNRMNARNIATIFAPNMTHVSLQKMLDPLTALMYAVKVMNFLKMLITLKLRERKESIVDPSPVRDLEPFDENGHESSSQICIQDTSQEEEEETELESKTYLEPNQTSHSKNKEVSSLTTSSDDTLVNETNDGKAQESPRKSKNTGGQSSNSSLKKGLSRKVIVEASVNEKRKEIRKLSRMNSRMELIEAWL</sequence>
<dbReference type="PANTHER" id="PTHR23177:SF76">
    <property type="entry name" value="RHO-GAP DOMAIN-CONTAINING PROTEIN"/>
    <property type="match status" value="1"/>
</dbReference>
<dbReference type="SMART" id="SM00324">
    <property type="entry name" value="RhoGAP"/>
    <property type="match status" value="1"/>
</dbReference>
<dbReference type="InterPro" id="IPR036936">
    <property type="entry name" value="CRIB_dom_sf"/>
</dbReference>
<evidence type="ECO:0000256" key="2">
    <source>
        <dbReference type="SAM" id="MobiDB-lite"/>
    </source>
</evidence>
<feature type="compositionally biased region" description="Low complexity" evidence="2">
    <location>
        <begin position="387"/>
        <end position="396"/>
    </location>
</feature>
<protein>
    <submittedName>
        <fullName evidence="5">Uncharacterized protein</fullName>
    </submittedName>
</protein>
<evidence type="ECO:0000259" key="3">
    <source>
        <dbReference type="PROSITE" id="PS50108"/>
    </source>
</evidence>
<evidence type="ECO:0000256" key="1">
    <source>
        <dbReference type="ARBA" id="ARBA00022468"/>
    </source>
</evidence>
<evidence type="ECO:0000259" key="4">
    <source>
        <dbReference type="PROSITE" id="PS50238"/>
    </source>
</evidence>
<name>A0A7J6GCB4_CANSA</name>
<dbReference type="PROSITE" id="PS50108">
    <property type="entry name" value="CRIB"/>
    <property type="match status" value="1"/>
</dbReference>
<dbReference type="SUPFAM" id="SSF48350">
    <property type="entry name" value="GTPase activation domain, GAP"/>
    <property type="match status" value="1"/>
</dbReference>
<feature type="domain" description="CRIB" evidence="3">
    <location>
        <begin position="95"/>
        <end position="108"/>
    </location>
</feature>
<dbReference type="GO" id="GO:0005096">
    <property type="term" value="F:GTPase activator activity"/>
    <property type="evidence" value="ECO:0007669"/>
    <property type="project" value="UniProtKB-KW"/>
</dbReference>
<feature type="region of interest" description="Disordered" evidence="2">
    <location>
        <begin position="1"/>
        <end position="54"/>
    </location>
</feature>
<dbReference type="Pfam" id="PF00786">
    <property type="entry name" value="PBD"/>
    <property type="match status" value="1"/>
</dbReference>
<feature type="compositionally biased region" description="Basic and acidic residues" evidence="2">
    <location>
        <begin position="333"/>
        <end position="346"/>
    </location>
</feature>
<dbReference type="InterPro" id="IPR000198">
    <property type="entry name" value="RhoGAP_dom"/>
</dbReference>
<feature type="region of interest" description="Disordered" evidence="2">
    <location>
        <begin position="333"/>
        <end position="432"/>
    </location>
</feature>
<comment type="caution">
    <text evidence="5">The sequence shown here is derived from an EMBL/GenBank/DDBJ whole genome shotgun (WGS) entry which is preliminary data.</text>
</comment>
<feature type="compositionally biased region" description="Polar residues" evidence="2">
    <location>
        <begin position="415"/>
        <end position="425"/>
    </location>
</feature>
<proteinExistence type="predicted"/>
<evidence type="ECO:0000313" key="5">
    <source>
        <dbReference type="EMBL" id="KAF4379769.1"/>
    </source>
</evidence>
<dbReference type="EMBL" id="JAATIP010000068">
    <property type="protein sequence ID" value="KAF4379769.1"/>
    <property type="molecule type" value="Genomic_DNA"/>
</dbReference>
<gene>
    <name evidence="5" type="ORF">F8388_023786</name>
</gene>
<dbReference type="Gene3D" id="1.10.555.10">
    <property type="entry name" value="Rho GTPase activation protein"/>
    <property type="match status" value="1"/>
</dbReference>
<dbReference type="InterPro" id="IPR000095">
    <property type="entry name" value="CRIB_dom"/>
</dbReference>
<dbReference type="Pfam" id="PF00620">
    <property type="entry name" value="RhoGAP"/>
    <property type="match status" value="1"/>
</dbReference>
<dbReference type="InterPro" id="IPR044785">
    <property type="entry name" value="RopGAP1-5"/>
</dbReference>
<evidence type="ECO:0000313" key="6">
    <source>
        <dbReference type="Proteomes" id="UP000525078"/>
    </source>
</evidence>
<dbReference type="AlphaFoldDB" id="A0A7J6GCB4"/>
<dbReference type="GO" id="GO:0007165">
    <property type="term" value="P:signal transduction"/>
    <property type="evidence" value="ECO:0007669"/>
    <property type="project" value="InterPro"/>
</dbReference>
<organism evidence="5 6">
    <name type="scientific">Cannabis sativa</name>
    <name type="common">Hemp</name>
    <name type="synonym">Marijuana</name>
    <dbReference type="NCBI Taxonomy" id="3483"/>
    <lineage>
        <taxon>Eukaryota</taxon>
        <taxon>Viridiplantae</taxon>
        <taxon>Streptophyta</taxon>
        <taxon>Embryophyta</taxon>
        <taxon>Tracheophyta</taxon>
        <taxon>Spermatophyta</taxon>
        <taxon>Magnoliopsida</taxon>
        <taxon>eudicotyledons</taxon>
        <taxon>Gunneridae</taxon>
        <taxon>Pentapetalae</taxon>
        <taxon>rosids</taxon>
        <taxon>fabids</taxon>
        <taxon>Rosales</taxon>
        <taxon>Cannabaceae</taxon>
        <taxon>Cannabis</taxon>
    </lineage>
</organism>
<keyword evidence="1" id="KW-0343">GTPase activation</keyword>
<feature type="domain" description="Rho-GAP" evidence="4">
    <location>
        <begin position="140"/>
        <end position="325"/>
    </location>
</feature>
<dbReference type="SMART" id="SM00285">
    <property type="entry name" value="PBD"/>
    <property type="match status" value="1"/>
</dbReference>
<feature type="compositionally biased region" description="Basic and acidic residues" evidence="2">
    <location>
        <begin position="17"/>
        <end position="27"/>
    </location>
</feature>
<dbReference type="Proteomes" id="UP000525078">
    <property type="component" value="Unassembled WGS sequence"/>
</dbReference>
<dbReference type="CDD" id="cd00132">
    <property type="entry name" value="CRIB"/>
    <property type="match status" value="1"/>
</dbReference>